<dbReference type="SUPFAM" id="SSF88659">
    <property type="entry name" value="Sigma3 and sigma4 domains of RNA polymerase sigma factors"/>
    <property type="match status" value="1"/>
</dbReference>
<name>A0ABC8BXS0_9ACTN</name>
<evidence type="ECO:0000259" key="8">
    <source>
        <dbReference type="Pfam" id="PF08281"/>
    </source>
</evidence>
<organism evidence="9 10">
    <name type="scientific">Kitasatospora albolonga</name>
    <dbReference type="NCBI Taxonomy" id="68173"/>
    <lineage>
        <taxon>Bacteria</taxon>
        <taxon>Bacillati</taxon>
        <taxon>Actinomycetota</taxon>
        <taxon>Actinomycetes</taxon>
        <taxon>Kitasatosporales</taxon>
        <taxon>Streptomycetaceae</taxon>
        <taxon>Kitasatospora</taxon>
    </lineage>
</organism>
<reference evidence="9 10" key="1">
    <citation type="submission" date="2017-04" db="EMBL/GenBank/DDBJ databases">
        <title>The complete genome sequence of Streptomyces albolongus YIM 101047, the producer of novel bafilomycins and novel odoriferous sesquiterpenoids.</title>
        <authorList>
            <person name="Yin M."/>
            <person name="Jiang Y."/>
        </authorList>
    </citation>
    <scope>NUCLEOTIDE SEQUENCE [LARGE SCALE GENOMIC DNA]</scope>
    <source>
        <strain evidence="9 10">YIM 101047</strain>
    </source>
</reference>
<evidence type="ECO:0000259" key="7">
    <source>
        <dbReference type="Pfam" id="PF04542"/>
    </source>
</evidence>
<dbReference type="EMBL" id="CP020563">
    <property type="protein sequence ID" value="ARF74847.1"/>
    <property type="molecule type" value="Genomic_DNA"/>
</dbReference>
<evidence type="ECO:0000256" key="2">
    <source>
        <dbReference type="ARBA" id="ARBA00023015"/>
    </source>
</evidence>
<dbReference type="CDD" id="cd06171">
    <property type="entry name" value="Sigma70_r4"/>
    <property type="match status" value="1"/>
</dbReference>
<evidence type="ECO:0000313" key="9">
    <source>
        <dbReference type="EMBL" id="ARF74847.1"/>
    </source>
</evidence>
<dbReference type="GO" id="GO:0003677">
    <property type="term" value="F:DNA binding"/>
    <property type="evidence" value="ECO:0007669"/>
    <property type="project" value="UniProtKB-KW"/>
</dbReference>
<keyword evidence="3" id="KW-0731">Sigma factor</keyword>
<dbReference type="Gene3D" id="1.10.10.10">
    <property type="entry name" value="Winged helix-like DNA-binding domain superfamily/Winged helix DNA-binding domain"/>
    <property type="match status" value="1"/>
</dbReference>
<dbReference type="InterPro" id="IPR013325">
    <property type="entry name" value="RNA_pol_sigma_r2"/>
</dbReference>
<feature type="region of interest" description="Disordered" evidence="6">
    <location>
        <begin position="163"/>
        <end position="205"/>
    </location>
</feature>
<proteinExistence type="inferred from homology"/>
<evidence type="ECO:0000256" key="6">
    <source>
        <dbReference type="SAM" id="MobiDB-lite"/>
    </source>
</evidence>
<evidence type="ECO:0000256" key="4">
    <source>
        <dbReference type="ARBA" id="ARBA00023125"/>
    </source>
</evidence>
<dbReference type="Gene3D" id="1.10.1740.10">
    <property type="match status" value="1"/>
</dbReference>
<dbReference type="InterPro" id="IPR007627">
    <property type="entry name" value="RNA_pol_sigma70_r2"/>
</dbReference>
<dbReference type="InterPro" id="IPR036388">
    <property type="entry name" value="WH-like_DNA-bd_sf"/>
</dbReference>
<dbReference type="InterPro" id="IPR013249">
    <property type="entry name" value="RNA_pol_sigma70_r4_t2"/>
</dbReference>
<feature type="compositionally biased region" description="Low complexity" evidence="6">
    <location>
        <begin position="173"/>
        <end position="198"/>
    </location>
</feature>
<dbReference type="KEGG" id="kab:B7C62_23375"/>
<keyword evidence="4" id="KW-0238">DNA-binding</keyword>
<evidence type="ECO:0000256" key="3">
    <source>
        <dbReference type="ARBA" id="ARBA00023082"/>
    </source>
</evidence>
<feature type="domain" description="RNA polymerase sigma factor 70 region 4 type 2" evidence="8">
    <location>
        <begin position="108"/>
        <end position="158"/>
    </location>
</feature>
<dbReference type="AlphaFoldDB" id="A0ABC8BXS0"/>
<evidence type="ECO:0000256" key="5">
    <source>
        <dbReference type="ARBA" id="ARBA00023163"/>
    </source>
</evidence>
<comment type="similarity">
    <text evidence="1">Belongs to the sigma-70 factor family. ECF subfamily.</text>
</comment>
<dbReference type="InterPro" id="IPR014284">
    <property type="entry name" value="RNA_pol_sigma-70_dom"/>
</dbReference>
<gene>
    <name evidence="9" type="ORF">B7C62_23375</name>
</gene>
<dbReference type="GO" id="GO:0016987">
    <property type="term" value="F:sigma factor activity"/>
    <property type="evidence" value="ECO:0007669"/>
    <property type="project" value="UniProtKB-KW"/>
</dbReference>
<sequence length="205" mass="23086">METIQTGSDRERAARFTALYVRDHPRVLAFVYRRVGDRAAAEELTAEVFRIAWERVLKGGGGVTSGWLFVTARNLLGNHYRAMARLTELHRRITDELDRTPASGEDSAVLDTLDRLPVRHREVLLLSYWDGLSAVEAGEVLGCSGAAVWVRLHRARKAFRDLYGEPEQPQPVQPEQSVQPKQPVQPVQSKRPEQSVQSEESEESA</sequence>
<keyword evidence="5" id="KW-0804">Transcription</keyword>
<evidence type="ECO:0000313" key="10">
    <source>
        <dbReference type="Proteomes" id="UP000192251"/>
    </source>
</evidence>
<feature type="domain" description="RNA polymerase sigma-70 region 2" evidence="7">
    <location>
        <begin position="19"/>
        <end position="83"/>
    </location>
</feature>
<dbReference type="Pfam" id="PF08281">
    <property type="entry name" value="Sigma70_r4_2"/>
    <property type="match status" value="1"/>
</dbReference>
<accession>A0ABC8BXS0</accession>
<evidence type="ECO:0000256" key="1">
    <source>
        <dbReference type="ARBA" id="ARBA00010641"/>
    </source>
</evidence>
<dbReference type="NCBIfam" id="TIGR02937">
    <property type="entry name" value="sigma70-ECF"/>
    <property type="match status" value="1"/>
</dbReference>
<dbReference type="InterPro" id="IPR039425">
    <property type="entry name" value="RNA_pol_sigma-70-like"/>
</dbReference>
<dbReference type="Proteomes" id="UP000192251">
    <property type="component" value="Chromosome"/>
</dbReference>
<dbReference type="PANTHER" id="PTHR43133">
    <property type="entry name" value="RNA POLYMERASE ECF-TYPE SIGMA FACTO"/>
    <property type="match status" value="1"/>
</dbReference>
<dbReference type="PANTHER" id="PTHR43133:SF8">
    <property type="entry name" value="RNA POLYMERASE SIGMA FACTOR HI_1459-RELATED"/>
    <property type="match status" value="1"/>
</dbReference>
<dbReference type="SUPFAM" id="SSF88946">
    <property type="entry name" value="Sigma2 domain of RNA polymerase sigma factors"/>
    <property type="match status" value="1"/>
</dbReference>
<keyword evidence="10" id="KW-1185">Reference proteome</keyword>
<protein>
    <submittedName>
        <fullName evidence="9">RNA polymerase subunit sigma-70</fullName>
    </submittedName>
</protein>
<dbReference type="Pfam" id="PF04542">
    <property type="entry name" value="Sigma70_r2"/>
    <property type="match status" value="1"/>
</dbReference>
<keyword evidence="2" id="KW-0805">Transcription regulation</keyword>
<dbReference type="InterPro" id="IPR013324">
    <property type="entry name" value="RNA_pol_sigma_r3/r4-like"/>
</dbReference>